<evidence type="ECO:0000313" key="3">
    <source>
        <dbReference type="Proteomes" id="UP000569914"/>
    </source>
</evidence>
<sequence length="357" mass="38287">MDTSTQPRSAGVPGLLGAARHAWLRHPGWSLAAKGAVAATLAWFAGTLAPAPLSQYPYYAPLGAVVAATGTVVRSIRHSVQSVAAVLAGAFIARAVDLLPVPDVVKLALVVGLALLCVGARVFGDQGPWVAMAAVFVLIIGDGNPHEYVAAYAGLILVGASIGIGINLLFPPLPLTPSERALDRLRDGLVEQLEALADWLENEGPLEPEEWERRRRRLIPVIESARAAVARSREASRANRRLQRNRDRVAAQVRRSAALQTAAEAVDEIVRLLVDWESSGRDDLALGRRLRPAFAATLRHLAAALHSADAPSVARLDRSLHELRDVVRDTQRSSEQDHFVAGALIVTLKRAADALDQ</sequence>
<feature type="transmembrane region" description="Helical" evidence="1">
    <location>
        <begin position="151"/>
        <end position="170"/>
    </location>
</feature>
<dbReference type="AlphaFoldDB" id="A0A7Y9IBK4"/>
<comment type="caution">
    <text evidence="2">The sequence shown here is derived from an EMBL/GenBank/DDBJ whole genome shotgun (WGS) entry which is preliminary data.</text>
</comment>
<feature type="transmembrane region" description="Helical" evidence="1">
    <location>
        <begin position="129"/>
        <end position="145"/>
    </location>
</feature>
<dbReference type="Proteomes" id="UP000569914">
    <property type="component" value="Unassembled WGS sequence"/>
</dbReference>
<keyword evidence="3" id="KW-1185">Reference proteome</keyword>
<keyword evidence="1" id="KW-0472">Membrane</keyword>
<reference evidence="2 3" key="1">
    <citation type="submission" date="2020-07" db="EMBL/GenBank/DDBJ databases">
        <title>Sequencing the genomes of 1000 actinobacteria strains.</title>
        <authorList>
            <person name="Klenk H.-P."/>
        </authorList>
    </citation>
    <scope>NUCLEOTIDE SEQUENCE [LARGE SCALE GENOMIC DNA]</scope>
    <source>
        <strain evidence="2 3">DSM 22083</strain>
    </source>
</reference>
<evidence type="ECO:0000256" key="1">
    <source>
        <dbReference type="SAM" id="Phobius"/>
    </source>
</evidence>
<organism evidence="2 3">
    <name type="scientific">Microlunatus parietis</name>
    <dbReference type="NCBI Taxonomy" id="682979"/>
    <lineage>
        <taxon>Bacteria</taxon>
        <taxon>Bacillati</taxon>
        <taxon>Actinomycetota</taxon>
        <taxon>Actinomycetes</taxon>
        <taxon>Propionibacteriales</taxon>
        <taxon>Propionibacteriaceae</taxon>
        <taxon>Microlunatus</taxon>
    </lineage>
</organism>
<accession>A0A7Y9IBK4</accession>
<dbReference type="EMBL" id="JACCBU010000001">
    <property type="protein sequence ID" value="NYE73901.1"/>
    <property type="molecule type" value="Genomic_DNA"/>
</dbReference>
<protein>
    <submittedName>
        <fullName evidence="2">Uncharacterized membrane protein YgaE (UPF0421/DUF939 family)</fullName>
    </submittedName>
</protein>
<proteinExistence type="predicted"/>
<dbReference type="RefSeq" id="WP_179755765.1">
    <property type="nucleotide sequence ID" value="NZ_JACCBU010000001.1"/>
</dbReference>
<evidence type="ECO:0000313" key="2">
    <source>
        <dbReference type="EMBL" id="NYE73901.1"/>
    </source>
</evidence>
<keyword evidence="1" id="KW-1133">Transmembrane helix</keyword>
<name>A0A7Y9IBK4_9ACTN</name>
<gene>
    <name evidence="2" type="ORF">BKA15_005230</name>
</gene>
<feature type="transmembrane region" description="Helical" evidence="1">
    <location>
        <begin position="107"/>
        <end position="124"/>
    </location>
</feature>
<keyword evidence="1" id="KW-0812">Transmembrane</keyword>